<evidence type="ECO:0000313" key="3">
    <source>
        <dbReference type="EMBL" id="ORX62119.1"/>
    </source>
</evidence>
<accession>A0A1X2GVQ6</accession>
<proteinExistence type="predicted"/>
<feature type="compositionally biased region" description="Basic and acidic residues" evidence="1">
    <location>
        <begin position="140"/>
        <end position="152"/>
    </location>
</feature>
<dbReference type="Gene3D" id="3.10.260.10">
    <property type="entry name" value="Transcription regulator HTH, APSES-type DNA-binding domain"/>
    <property type="match status" value="1"/>
</dbReference>
<dbReference type="PROSITE" id="PS51299">
    <property type="entry name" value="HTH_APSES"/>
    <property type="match status" value="1"/>
</dbReference>
<feature type="compositionally biased region" description="Acidic residues" evidence="1">
    <location>
        <begin position="510"/>
        <end position="526"/>
    </location>
</feature>
<feature type="compositionally biased region" description="Acidic residues" evidence="1">
    <location>
        <begin position="118"/>
        <end position="128"/>
    </location>
</feature>
<reference evidence="3 4" key="1">
    <citation type="submission" date="2016-07" db="EMBL/GenBank/DDBJ databases">
        <title>Pervasive Adenine N6-methylation of Active Genes in Fungi.</title>
        <authorList>
            <consortium name="DOE Joint Genome Institute"/>
            <person name="Mondo S.J."/>
            <person name="Dannebaum R.O."/>
            <person name="Kuo R.C."/>
            <person name="Labutti K."/>
            <person name="Haridas S."/>
            <person name="Kuo A."/>
            <person name="Salamov A."/>
            <person name="Ahrendt S.R."/>
            <person name="Lipzen A."/>
            <person name="Sullivan W."/>
            <person name="Andreopoulos W.B."/>
            <person name="Clum A."/>
            <person name="Lindquist E."/>
            <person name="Daum C."/>
            <person name="Ramamoorthy G.K."/>
            <person name="Gryganskyi A."/>
            <person name="Culley D."/>
            <person name="Magnuson J.K."/>
            <person name="James T.Y."/>
            <person name="O'Malley M.A."/>
            <person name="Stajich J.E."/>
            <person name="Spatafora J.W."/>
            <person name="Visel A."/>
            <person name="Grigoriev I.V."/>
        </authorList>
    </citation>
    <scope>NUCLEOTIDE SEQUENCE [LARGE SCALE GENOMIC DNA]</scope>
    <source>
        <strain evidence="3 4">NRRL 3301</strain>
    </source>
</reference>
<evidence type="ECO:0000256" key="1">
    <source>
        <dbReference type="SAM" id="MobiDB-lite"/>
    </source>
</evidence>
<comment type="caution">
    <text evidence="3">The sequence shown here is derived from an EMBL/GenBank/DDBJ whole genome shotgun (WGS) entry which is preliminary data.</text>
</comment>
<sequence length="526" mass="57311">MTKPVTTAPRAKRRRKTGKSEPIKQSPPVAQICTDSLSLPSSPPLTTPGGSQTTTDSSPPLATTPTFARLAWPPMADAPHHDPLLYSPTTKPFSFFDSPYFSALAGLHPPLDDTLLPDLDDDDDDDELPSQASPTQSILGDKEAAIEQKDIHQATAKQGSVAKAKPMNEDLTNSPSGRHAGHALPAYNKRTPTPNCLDAEIKAVSSLLDPTNKKAKHKLPSAKNTHDPLATKNAPPTKPSEGGQRQTPDEASTTTAPVIHPTVSSKTTMYLTELEGVPVCIALVKAEEGAKEYRLIRRMDMDYVNATPLLMAGGITTADERNLILGLEINQFRIRFKSSPWLGTWIPIHRARSLALTCSLMDRLDLFLRQRVEKCFPSPLPWPIRHRQPVLASRHRYHPPQSLGPLSLSMPPSPLDLLPQLPLSHALASIMPLCTNLPSISITAPPTPTEYPWPEKYHSLPLSSTLTSSCNEAALPPEFHAFKHRPGAIAKFVDARHGPFFPASKSSSVGEDDHDSSEETDTDTDE</sequence>
<evidence type="ECO:0000259" key="2">
    <source>
        <dbReference type="PROSITE" id="PS51299"/>
    </source>
</evidence>
<dbReference type="EMBL" id="MCGT01000002">
    <property type="protein sequence ID" value="ORX62119.1"/>
    <property type="molecule type" value="Genomic_DNA"/>
</dbReference>
<feature type="region of interest" description="Disordered" evidence="1">
    <location>
        <begin position="107"/>
        <end position="191"/>
    </location>
</feature>
<dbReference type="OrthoDB" id="5597783at2759"/>
<dbReference type="InterPro" id="IPR036887">
    <property type="entry name" value="HTH_APSES_sf"/>
</dbReference>
<protein>
    <recommendedName>
        <fullName evidence="2">HTH APSES-type domain-containing protein</fullName>
    </recommendedName>
</protein>
<dbReference type="InterPro" id="IPR003163">
    <property type="entry name" value="Tscrpt_reg_HTH_APSES-type"/>
</dbReference>
<gene>
    <name evidence="3" type="ORF">DM01DRAFT_1341996</name>
</gene>
<dbReference type="SUPFAM" id="SSF54616">
    <property type="entry name" value="DNA-binding domain of Mlu1-box binding protein MBP1"/>
    <property type="match status" value="1"/>
</dbReference>
<dbReference type="AlphaFoldDB" id="A0A1X2GVQ6"/>
<dbReference type="STRING" id="101127.A0A1X2GVQ6"/>
<organism evidence="3 4">
    <name type="scientific">Hesseltinella vesiculosa</name>
    <dbReference type="NCBI Taxonomy" id="101127"/>
    <lineage>
        <taxon>Eukaryota</taxon>
        <taxon>Fungi</taxon>
        <taxon>Fungi incertae sedis</taxon>
        <taxon>Mucoromycota</taxon>
        <taxon>Mucoromycotina</taxon>
        <taxon>Mucoromycetes</taxon>
        <taxon>Mucorales</taxon>
        <taxon>Cunninghamellaceae</taxon>
        <taxon>Hesseltinella</taxon>
    </lineage>
</organism>
<dbReference type="GO" id="GO:0003677">
    <property type="term" value="F:DNA binding"/>
    <property type="evidence" value="ECO:0007669"/>
    <property type="project" value="InterPro"/>
</dbReference>
<feature type="region of interest" description="Disordered" evidence="1">
    <location>
        <begin position="209"/>
        <end position="260"/>
    </location>
</feature>
<feature type="compositionally biased region" description="Polar residues" evidence="1">
    <location>
        <begin position="243"/>
        <end position="260"/>
    </location>
</feature>
<feature type="domain" description="HTH APSES-type" evidence="2">
    <location>
        <begin position="269"/>
        <end position="379"/>
    </location>
</feature>
<keyword evidence="4" id="KW-1185">Reference proteome</keyword>
<evidence type="ECO:0000313" key="4">
    <source>
        <dbReference type="Proteomes" id="UP000242146"/>
    </source>
</evidence>
<feature type="compositionally biased region" description="Low complexity" evidence="1">
    <location>
        <begin position="47"/>
        <end position="60"/>
    </location>
</feature>
<feature type="region of interest" description="Disordered" evidence="1">
    <location>
        <begin position="1"/>
        <end position="66"/>
    </location>
</feature>
<feature type="region of interest" description="Disordered" evidence="1">
    <location>
        <begin position="502"/>
        <end position="526"/>
    </location>
</feature>
<dbReference type="Proteomes" id="UP000242146">
    <property type="component" value="Unassembled WGS sequence"/>
</dbReference>
<name>A0A1X2GVQ6_9FUNG</name>